<dbReference type="GeneID" id="41991350"/>
<comment type="caution">
    <text evidence="7">The sequence shown here is derived from an EMBL/GenBank/DDBJ whole genome shotgun (WGS) entry which is preliminary data.</text>
</comment>
<dbReference type="GO" id="GO:0005634">
    <property type="term" value="C:nucleus"/>
    <property type="evidence" value="ECO:0007669"/>
    <property type="project" value="UniProtKB-SubCell"/>
</dbReference>
<feature type="compositionally biased region" description="Acidic residues" evidence="6">
    <location>
        <begin position="200"/>
        <end position="215"/>
    </location>
</feature>
<keyword evidence="2" id="KW-0805">Transcription regulation</keyword>
<keyword evidence="4" id="KW-0804">Transcription</keyword>
<reference evidence="7 8" key="1">
    <citation type="submission" date="2018-06" db="EMBL/GenBank/DDBJ databases">
        <title>Fusarium incarnatum-equiseti species complex species 28.</title>
        <authorList>
            <person name="Gardiner D.M."/>
        </authorList>
    </citation>
    <scope>NUCLEOTIDE SEQUENCE [LARGE SCALE GENOMIC DNA]</scope>
    <source>
        <strain evidence="7 8">FIESC_28</strain>
    </source>
</reference>
<evidence type="ECO:0000256" key="3">
    <source>
        <dbReference type="ARBA" id="ARBA00023125"/>
    </source>
</evidence>
<keyword evidence="8" id="KW-1185">Reference proteome</keyword>
<gene>
    <name evidence="7" type="ORF">FIESC28_01904</name>
</gene>
<dbReference type="Proteomes" id="UP000253153">
    <property type="component" value="Unassembled WGS sequence"/>
</dbReference>
<keyword evidence="5" id="KW-0539">Nucleus</keyword>
<dbReference type="GO" id="GO:0000981">
    <property type="term" value="F:DNA-binding transcription factor activity, RNA polymerase II-specific"/>
    <property type="evidence" value="ECO:0007669"/>
    <property type="project" value="TreeGrafter"/>
</dbReference>
<dbReference type="CDD" id="cd12148">
    <property type="entry name" value="fungal_TF_MHR"/>
    <property type="match status" value="1"/>
</dbReference>
<proteinExistence type="predicted"/>
<evidence type="ECO:0000256" key="1">
    <source>
        <dbReference type="ARBA" id="ARBA00004123"/>
    </source>
</evidence>
<evidence type="ECO:0000313" key="8">
    <source>
        <dbReference type="Proteomes" id="UP000253153"/>
    </source>
</evidence>
<feature type="region of interest" description="Disordered" evidence="6">
    <location>
        <begin position="251"/>
        <end position="272"/>
    </location>
</feature>
<evidence type="ECO:0000256" key="2">
    <source>
        <dbReference type="ARBA" id="ARBA00023015"/>
    </source>
</evidence>
<dbReference type="PANTHER" id="PTHR31845:SF17">
    <property type="entry name" value="ZN(II)2CYS6 TRANSCRIPTION FACTOR (EUROFUNG)"/>
    <property type="match status" value="1"/>
</dbReference>
<accession>A0A366S9K0</accession>
<keyword evidence="3" id="KW-0238">DNA-binding</keyword>
<dbReference type="RefSeq" id="XP_031019886.1">
    <property type="nucleotide sequence ID" value="XM_031156054.1"/>
</dbReference>
<feature type="compositionally biased region" description="Polar residues" evidence="6">
    <location>
        <begin position="184"/>
        <end position="196"/>
    </location>
</feature>
<organism evidence="7 8">
    <name type="scientific">Fusarium coffeatum</name>
    <dbReference type="NCBI Taxonomy" id="231269"/>
    <lineage>
        <taxon>Eukaryota</taxon>
        <taxon>Fungi</taxon>
        <taxon>Dikarya</taxon>
        <taxon>Ascomycota</taxon>
        <taxon>Pezizomycotina</taxon>
        <taxon>Sordariomycetes</taxon>
        <taxon>Hypocreomycetidae</taxon>
        <taxon>Hypocreales</taxon>
        <taxon>Nectriaceae</taxon>
        <taxon>Fusarium</taxon>
        <taxon>Fusarium incarnatum-equiseti species complex</taxon>
    </lineage>
</organism>
<evidence type="ECO:0000256" key="5">
    <source>
        <dbReference type="ARBA" id="ARBA00023242"/>
    </source>
</evidence>
<dbReference type="EMBL" id="QKXC01000040">
    <property type="protein sequence ID" value="RBR25295.1"/>
    <property type="molecule type" value="Genomic_DNA"/>
</dbReference>
<evidence type="ECO:0000256" key="4">
    <source>
        <dbReference type="ARBA" id="ARBA00023163"/>
    </source>
</evidence>
<comment type="subcellular location">
    <subcellularLocation>
        <location evidence="1">Nucleus</location>
    </subcellularLocation>
</comment>
<dbReference type="AlphaFoldDB" id="A0A366S9K0"/>
<dbReference type="GO" id="GO:0000976">
    <property type="term" value="F:transcription cis-regulatory region binding"/>
    <property type="evidence" value="ECO:0007669"/>
    <property type="project" value="TreeGrafter"/>
</dbReference>
<evidence type="ECO:0000256" key="6">
    <source>
        <dbReference type="SAM" id="MobiDB-lite"/>
    </source>
</evidence>
<evidence type="ECO:0000313" key="7">
    <source>
        <dbReference type="EMBL" id="RBR25295.1"/>
    </source>
</evidence>
<protein>
    <recommendedName>
        <fullName evidence="9">Transcription factor domain-containing protein</fullName>
    </recommendedName>
</protein>
<dbReference type="PANTHER" id="PTHR31845">
    <property type="entry name" value="FINGER DOMAIN PROTEIN, PUTATIVE-RELATED"/>
    <property type="match status" value="1"/>
</dbReference>
<name>A0A366S9K0_9HYPO</name>
<feature type="region of interest" description="Disordered" evidence="6">
    <location>
        <begin position="182"/>
        <end position="219"/>
    </location>
</feature>
<dbReference type="InterPro" id="IPR051089">
    <property type="entry name" value="prtT"/>
</dbReference>
<evidence type="ECO:0008006" key="9">
    <source>
        <dbReference type="Google" id="ProtNLM"/>
    </source>
</evidence>
<sequence length="799" mass="89077">MSVSDGHPSTLTRTGDLASSPRYSQSLFPPDLLLNNHVSPLKHRVLYFTVKPTVLIIRFTKQSPSIWIENTNKWRGIRTWTSRLKRPRSKQVIRRVQDKQLVSCVVDQRSNAIGRRIRKDAEDVSSLTASVYGLHIIQVVKRALKSLDKALYQIDQAVKRARSTSQKNPEDDRILSHLQDLLSGANSPDAPQTRYSASGDGDEDAYSEEEEEQEQDPVVMPEFIQRTQQSLAIDDAENPLQLLARASYIQPSPESRHGNSPLQAHTASTTGQTEDEIQAFFAPAQAHLDVGSDVDPVTLGLVSEDEADKLFHFFHRNLAHTRWGLDPRIYTVEFTRSRSAFLYTSIMAASALFMPSAAALSKRLSNHVRTLAHKVVVKRYRSVEIVLAFMVNIPWMFPGQHSTDDETCTYISIANTVATDLSLHKSLVSPEMLGSGSDIGLARGDCLDPRAALAMDGFPELDPWSEKGRLFLRNRERCWLSLFVLERGMSLARGRPFSVPMTRSLKDCDNWHLSEFADPLDGHLVSMAVLRRNLDGLFAAVRGLCDGSQMPSSDGSLIAQSIQGSIERFFDQWYTDWGVSIGKGPDRRLPPYVEILVTHTRLSIYGGVINHPTAPLEVRRFFHTAGLSSALNVMRAAIQGESQLQSMPNNTAIMISFAACFALTLSSYATGGSALAPSVRNLIDETATVLERIGKVTRHRNGLSIKYGKYLKQIVRRAATGDGISDPRMPIVNEAPMTTPTFLDQQALWPEPIHFSAMSDDQIVQALNQPGNDFEPSFGGLSWDDMTNFEWLYWPEVGI</sequence>
<dbReference type="OrthoDB" id="3429912at2759"/>